<evidence type="ECO:0000313" key="2">
    <source>
        <dbReference type="Proteomes" id="UP000339249"/>
    </source>
</evidence>
<reference evidence="1 2" key="1">
    <citation type="submission" date="2019-04" db="EMBL/GenBank/DDBJ databases">
        <authorList>
            <consortium name="Pathogen Informatics"/>
        </authorList>
    </citation>
    <scope>NUCLEOTIDE SEQUENCE [LARGE SCALE GENOMIC DNA]</scope>
    <source>
        <strain evidence="1 2">NCTC9185</strain>
    </source>
</reference>
<protein>
    <submittedName>
        <fullName evidence="1">Anaerobic nitric oxide reductase transcription regulator norR</fullName>
    </submittedName>
</protein>
<dbReference type="Proteomes" id="UP000339249">
    <property type="component" value="Unassembled WGS sequence"/>
</dbReference>
<dbReference type="AlphaFoldDB" id="A0A4U9D1V9"/>
<gene>
    <name evidence="1" type="primary">norR_3</name>
    <name evidence="1" type="ORF">NCTC9185_03091</name>
</gene>
<organism evidence="1 2">
    <name type="scientific">Raoultella terrigena</name>
    <name type="common">Klebsiella terrigena</name>
    <dbReference type="NCBI Taxonomy" id="577"/>
    <lineage>
        <taxon>Bacteria</taxon>
        <taxon>Pseudomonadati</taxon>
        <taxon>Pseudomonadota</taxon>
        <taxon>Gammaproteobacteria</taxon>
        <taxon>Enterobacterales</taxon>
        <taxon>Enterobacteriaceae</taxon>
        <taxon>Klebsiella/Raoultella group</taxon>
        <taxon>Raoultella</taxon>
    </lineage>
</organism>
<name>A0A4U9D1V9_RAOTE</name>
<evidence type="ECO:0000313" key="1">
    <source>
        <dbReference type="EMBL" id="VTN11142.1"/>
    </source>
</evidence>
<dbReference type="EMBL" id="CABDVU010000001">
    <property type="protein sequence ID" value="VTN11142.1"/>
    <property type="molecule type" value="Genomic_DNA"/>
</dbReference>
<accession>A0A4U9D1V9</accession>
<proteinExistence type="predicted"/>
<sequence length="100" mass="11185">MSFSVEALAKIAIDLQSDIGHADRFPRLIATLRQILAAMPRRCCAMKRTSLCRWRSTASPRTCWGGAFPSKGIRAWRRSPAPATWCAFRQIATCRTLMTG</sequence>